<evidence type="ECO:0000313" key="2">
    <source>
        <dbReference type="EMBL" id="CAB4010129.1"/>
    </source>
</evidence>
<dbReference type="Pfam" id="PF20209">
    <property type="entry name" value="DUF6570"/>
    <property type="match status" value="1"/>
</dbReference>
<keyword evidence="2" id="KW-0547">Nucleotide-binding</keyword>
<feature type="region of interest" description="Disordered" evidence="1">
    <location>
        <begin position="131"/>
        <end position="154"/>
    </location>
</feature>
<accession>A0A7D9EI70</accession>
<keyword evidence="2" id="KW-0347">Helicase</keyword>
<gene>
    <name evidence="2" type="ORF">PACLA_8A077797</name>
</gene>
<organism evidence="2 3">
    <name type="scientific">Paramuricea clavata</name>
    <name type="common">Red gorgonian</name>
    <name type="synonym">Violescent sea-whip</name>
    <dbReference type="NCBI Taxonomy" id="317549"/>
    <lineage>
        <taxon>Eukaryota</taxon>
        <taxon>Metazoa</taxon>
        <taxon>Cnidaria</taxon>
        <taxon>Anthozoa</taxon>
        <taxon>Octocorallia</taxon>
        <taxon>Malacalcyonacea</taxon>
        <taxon>Plexauridae</taxon>
        <taxon>Paramuricea</taxon>
    </lineage>
</organism>
<keyword evidence="3" id="KW-1185">Reference proteome</keyword>
<dbReference type="Proteomes" id="UP001152795">
    <property type="component" value="Unassembled WGS sequence"/>
</dbReference>
<feature type="non-terminal residue" evidence="2">
    <location>
        <position position="271"/>
    </location>
</feature>
<keyword evidence="2" id="KW-0378">Hydrolase</keyword>
<dbReference type="PROSITE" id="PS00036">
    <property type="entry name" value="BZIP_BASIC"/>
    <property type="match status" value="1"/>
</dbReference>
<sequence length="271" mass="32051">MALIKQNDCFYLCDSHARDYMGMPCENGTAVVMKFDDISCLEQHLYSLSVELHSNLFELVPVQLIDVESENERPQRNRKRKLVLESDCKTNKEDLTKLKNYESKRKMLFREKDCDKQKRLAKANNYKREKKLVETDSQRQSRLERNRLSQRRSRLRQSLVQNEMSQQDYLTQFNNTQYGGIENQSWAKTNINKFYKSMQYNVCHCTVCHEAWPIKSTPDPPYVCSRCFRDKKNPKKMSVENSMIPSSVPEQLKNLTQIEEMLIARALPIMR</sequence>
<protein>
    <submittedName>
        <fullName evidence="2">ATP-dependent DNA helicase PIF1</fullName>
    </submittedName>
</protein>
<evidence type="ECO:0000313" key="3">
    <source>
        <dbReference type="Proteomes" id="UP001152795"/>
    </source>
</evidence>
<dbReference type="EMBL" id="CACRXK020006684">
    <property type="protein sequence ID" value="CAB4010129.1"/>
    <property type="molecule type" value="Genomic_DNA"/>
</dbReference>
<dbReference type="AlphaFoldDB" id="A0A7D9EI70"/>
<feature type="compositionally biased region" description="Basic and acidic residues" evidence="1">
    <location>
        <begin position="131"/>
        <end position="147"/>
    </location>
</feature>
<dbReference type="GO" id="GO:0004386">
    <property type="term" value="F:helicase activity"/>
    <property type="evidence" value="ECO:0007669"/>
    <property type="project" value="UniProtKB-KW"/>
</dbReference>
<comment type="caution">
    <text evidence="2">The sequence shown here is derived from an EMBL/GenBank/DDBJ whole genome shotgun (WGS) entry which is preliminary data.</text>
</comment>
<dbReference type="InterPro" id="IPR046700">
    <property type="entry name" value="DUF6570"/>
</dbReference>
<dbReference type="GO" id="GO:0003700">
    <property type="term" value="F:DNA-binding transcription factor activity"/>
    <property type="evidence" value="ECO:0007669"/>
    <property type="project" value="InterPro"/>
</dbReference>
<proteinExistence type="predicted"/>
<evidence type="ECO:0000256" key="1">
    <source>
        <dbReference type="SAM" id="MobiDB-lite"/>
    </source>
</evidence>
<dbReference type="OrthoDB" id="30551at2759"/>
<keyword evidence="2" id="KW-0067">ATP-binding</keyword>
<dbReference type="InterPro" id="IPR004827">
    <property type="entry name" value="bZIP"/>
</dbReference>
<dbReference type="Gene3D" id="3.90.70.120">
    <property type="match status" value="1"/>
</dbReference>
<reference evidence="2" key="1">
    <citation type="submission" date="2020-04" db="EMBL/GenBank/DDBJ databases">
        <authorList>
            <person name="Alioto T."/>
            <person name="Alioto T."/>
            <person name="Gomez Garrido J."/>
        </authorList>
    </citation>
    <scope>NUCLEOTIDE SEQUENCE</scope>
    <source>
        <strain evidence="2">A484AB</strain>
    </source>
</reference>
<name>A0A7D9EI70_PARCT</name>